<keyword evidence="2" id="KW-0479">Metal-binding</keyword>
<gene>
    <name evidence="6" type="primary">menC</name>
    <name evidence="6" type="ORF">WG926_05125</name>
</gene>
<dbReference type="PANTHER" id="PTHR48073">
    <property type="entry name" value="O-SUCCINYLBENZOATE SYNTHASE-RELATED"/>
    <property type="match status" value="1"/>
</dbReference>
<evidence type="ECO:0000313" key="7">
    <source>
        <dbReference type="Proteomes" id="UP001413721"/>
    </source>
</evidence>
<dbReference type="EC" id="4.2.1.113" evidence="3 4"/>
<evidence type="ECO:0000259" key="5">
    <source>
        <dbReference type="SMART" id="SM00922"/>
    </source>
</evidence>
<proteinExistence type="predicted"/>
<dbReference type="EMBL" id="JBBKTW010000002">
    <property type="protein sequence ID" value="MEN2987675.1"/>
    <property type="molecule type" value="Genomic_DNA"/>
</dbReference>
<dbReference type="SUPFAM" id="SSF51604">
    <property type="entry name" value="Enolase C-terminal domain-like"/>
    <property type="match status" value="1"/>
</dbReference>
<evidence type="ECO:0000256" key="2">
    <source>
        <dbReference type="ARBA" id="ARBA00022723"/>
    </source>
</evidence>
<dbReference type="InterPro" id="IPR029017">
    <property type="entry name" value="Enolase-like_N"/>
</dbReference>
<name>A0ABU9YFW6_9PROT</name>
<evidence type="ECO:0000256" key="4">
    <source>
        <dbReference type="NCBIfam" id="TIGR01928"/>
    </source>
</evidence>
<dbReference type="Proteomes" id="UP001413721">
    <property type="component" value="Unassembled WGS sequence"/>
</dbReference>
<keyword evidence="6" id="KW-0456">Lyase</keyword>
<comment type="cofactor">
    <cofactor evidence="1">
        <name>a divalent metal cation</name>
        <dbReference type="ChEBI" id="CHEBI:60240"/>
    </cofactor>
</comment>
<dbReference type="Gene3D" id="3.30.390.10">
    <property type="entry name" value="Enolase-like, N-terminal domain"/>
    <property type="match status" value="1"/>
</dbReference>
<comment type="caution">
    <text evidence="6">The sequence shown here is derived from an EMBL/GenBank/DDBJ whole genome shotgun (WGS) entry which is preliminary data.</text>
</comment>
<keyword evidence="7" id="KW-1185">Reference proteome</keyword>
<organism evidence="6 7">
    <name type="scientific">Tistrella arctica</name>
    <dbReference type="NCBI Taxonomy" id="3133430"/>
    <lineage>
        <taxon>Bacteria</taxon>
        <taxon>Pseudomonadati</taxon>
        <taxon>Pseudomonadota</taxon>
        <taxon>Alphaproteobacteria</taxon>
        <taxon>Geminicoccales</taxon>
        <taxon>Geminicoccaceae</taxon>
        <taxon>Tistrella</taxon>
    </lineage>
</organism>
<accession>A0ABU9YFW6</accession>
<dbReference type="InterPro" id="IPR010197">
    <property type="entry name" value="OSBS/NAAAR"/>
</dbReference>
<reference evidence="6 7" key="1">
    <citation type="submission" date="2024-03" db="EMBL/GenBank/DDBJ databases">
        <title>High-quality draft genome sequencing of Tistrella sp. BH-R2-4.</title>
        <authorList>
            <person name="Dong C."/>
        </authorList>
    </citation>
    <scope>NUCLEOTIDE SEQUENCE [LARGE SCALE GENOMIC DNA]</scope>
    <source>
        <strain evidence="6 7">BH-R2-4</strain>
    </source>
</reference>
<dbReference type="SFLD" id="SFLDG00180">
    <property type="entry name" value="muconate_cycloisomerase"/>
    <property type="match status" value="1"/>
</dbReference>
<dbReference type="SFLD" id="SFLDF00009">
    <property type="entry name" value="o-succinylbenzoate_synthase"/>
    <property type="match status" value="1"/>
</dbReference>
<dbReference type="GO" id="GO:0043748">
    <property type="term" value="F:O-succinylbenzoate synthase activity"/>
    <property type="evidence" value="ECO:0007669"/>
    <property type="project" value="UniProtKB-EC"/>
</dbReference>
<evidence type="ECO:0000313" key="6">
    <source>
        <dbReference type="EMBL" id="MEN2987675.1"/>
    </source>
</evidence>
<dbReference type="Pfam" id="PF13378">
    <property type="entry name" value="MR_MLE_C"/>
    <property type="match status" value="1"/>
</dbReference>
<dbReference type="Pfam" id="PF02746">
    <property type="entry name" value="MR_MLE_N"/>
    <property type="match status" value="1"/>
</dbReference>
<dbReference type="RefSeq" id="WP_345936886.1">
    <property type="nucleotide sequence ID" value="NZ_JBBKTW010000002.1"/>
</dbReference>
<dbReference type="SFLD" id="SFLDS00001">
    <property type="entry name" value="Enolase"/>
    <property type="match status" value="1"/>
</dbReference>
<protein>
    <recommendedName>
        <fullName evidence="3 4">o-succinylbenzoate synthase</fullName>
        <ecNumber evidence="3 4">4.2.1.113</ecNumber>
    </recommendedName>
</protein>
<dbReference type="InterPro" id="IPR036849">
    <property type="entry name" value="Enolase-like_C_sf"/>
</dbReference>
<dbReference type="Gene3D" id="3.20.20.120">
    <property type="entry name" value="Enolase-like C-terminal domain"/>
    <property type="match status" value="1"/>
</dbReference>
<feature type="domain" description="Mandelate racemase/muconate lactonizing enzyme C-terminal" evidence="5">
    <location>
        <begin position="142"/>
        <end position="234"/>
    </location>
</feature>
<dbReference type="SMART" id="SM00922">
    <property type="entry name" value="MR_MLE"/>
    <property type="match status" value="1"/>
</dbReference>
<dbReference type="InterPro" id="IPR029065">
    <property type="entry name" value="Enolase_C-like"/>
</dbReference>
<dbReference type="InterPro" id="IPR013342">
    <property type="entry name" value="Mandelate_racemase_C"/>
</dbReference>
<dbReference type="NCBIfam" id="TIGR01928">
    <property type="entry name" value="menC_lowGC_arch"/>
    <property type="match status" value="1"/>
</dbReference>
<evidence type="ECO:0000256" key="1">
    <source>
        <dbReference type="ARBA" id="ARBA00001968"/>
    </source>
</evidence>
<evidence type="ECO:0000256" key="3">
    <source>
        <dbReference type="ARBA" id="ARBA00029491"/>
    </source>
</evidence>
<sequence>MRIDGIVLRFVSPPMAAPFANRWQRMERWTKLLVEIRAEGLSGWGECTAMEAPFYHYETIETAWTIIERHLAPMLVGTDVDGPADMLDRFRDISGHVETIAALEVALHDLIARRDRLPLAVAIGGSLRPVKASATIGVTGDAGELVAAARRAMEAGYHRVKVKIKPGWDTVPLAALKAELPEMPVLADANGAYGPEALDHLSDFDRFGLMLLEQPLAAHNWKAYATLQARLDTTICLDESIHTMEDVDELLDRRAARAVNLKVGRVGGLTAARAMHDRLMAAGIGCFTGAKFETGVGRWTNIALATLPGMTYASDVAESARYFRPDITATEVDLVAPGMVAPLDAPGIGTVPDAERLSRYTTRVLRIGD</sequence>
<dbReference type="InterPro" id="IPR013341">
    <property type="entry name" value="Mandelate_racemase_N_dom"/>
</dbReference>
<dbReference type="SUPFAM" id="SSF54826">
    <property type="entry name" value="Enolase N-terminal domain-like"/>
    <property type="match status" value="1"/>
</dbReference>